<keyword evidence="2" id="KW-0378">Hydrolase</keyword>
<evidence type="ECO:0000259" key="1">
    <source>
        <dbReference type="Pfam" id="PF05685"/>
    </source>
</evidence>
<dbReference type="EMBL" id="JADEWN010000094">
    <property type="protein sequence ID" value="MBE9193421.1"/>
    <property type="molecule type" value="Genomic_DNA"/>
</dbReference>
<organism evidence="2 3">
    <name type="scientific">Gloeocapsopsis crepidinum LEGE 06123</name>
    <dbReference type="NCBI Taxonomy" id="588587"/>
    <lineage>
        <taxon>Bacteria</taxon>
        <taxon>Bacillati</taxon>
        <taxon>Cyanobacteriota</taxon>
        <taxon>Cyanophyceae</taxon>
        <taxon>Oscillatoriophycideae</taxon>
        <taxon>Chroococcales</taxon>
        <taxon>Chroococcaceae</taxon>
        <taxon>Gloeocapsopsis</taxon>
    </lineage>
</organism>
<proteinExistence type="predicted"/>
<keyword evidence="2" id="KW-0255">Endonuclease</keyword>
<dbReference type="CDD" id="cd06260">
    <property type="entry name" value="DUF820-like"/>
    <property type="match status" value="1"/>
</dbReference>
<name>A0ABR9UYQ8_9CHRO</name>
<dbReference type="SUPFAM" id="SSF52980">
    <property type="entry name" value="Restriction endonuclease-like"/>
    <property type="match status" value="1"/>
</dbReference>
<comment type="caution">
    <text evidence="2">The sequence shown here is derived from an EMBL/GenBank/DDBJ whole genome shotgun (WGS) entry which is preliminary data.</text>
</comment>
<gene>
    <name evidence="2" type="ORF">IQ230_24390</name>
</gene>
<dbReference type="Proteomes" id="UP000651156">
    <property type="component" value="Unassembled WGS sequence"/>
</dbReference>
<evidence type="ECO:0000313" key="3">
    <source>
        <dbReference type="Proteomes" id="UP000651156"/>
    </source>
</evidence>
<dbReference type="GO" id="GO:0004519">
    <property type="term" value="F:endonuclease activity"/>
    <property type="evidence" value="ECO:0007669"/>
    <property type="project" value="UniProtKB-KW"/>
</dbReference>
<dbReference type="InterPro" id="IPR011335">
    <property type="entry name" value="Restrct_endonuc-II-like"/>
</dbReference>
<sequence>MNSSLTINSLKLSDADFERIVRANPEWNFEQTAAGDLVVVPPTGGTSGNKNSNLSYQLEAWNLASDAGKTFDSNTMFVLPNNAKRMPDASWVRQDRWDALTPQQQDGYPPLCPDFVVELRSPTDSFEQLQAKMQEYIKNGARLGWLINPQDRQVEIYRQAQPVEVLQAPSTLSGEDVLPGFVLNLQHIFA</sequence>
<dbReference type="InterPro" id="IPR008538">
    <property type="entry name" value="Uma2"/>
</dbReference>
<feature type="domain" description="Putative restriction endonuclease" evidence="1">
    <location>
        <begin position="15"/>
        <end position="185"/>
    </location>
</feature>
<dbReference type="PANTHER" id="PTHR34107">
    <property type="entry name" value="SLL0198 PROTEIN-RELATED"/>
    <property type="match status" value="1"/>
</dbReference>
<evidence type="ECO:0000313" key="2">
    <source>
        <dbReference type="EMBL" id="MBE9193421.1"/>
    </source>
</evidence>
<keyword evidence="2" id="KW-0540">Nuclease</keyword>
<dbReference type="PANTHER" id="PTHR34107:SF7">
    <property type="entry name" value="SLR2092 PROTEIN"/>
    <property type="match status" value="1"/>
</dbReference>
<protein>
    <submittedName>
        <fullName evidence="2">Uma2 family endonuclease</fullName>
    </submittedName>
</protein>
<dbReference type="InterPro" id="IPR012296">
    <property type="entry name" value="Nuclease_put_TT1808"/>
</dbReference>
<keyword evidence="3" id="KW-1185">Reference proteome</keyword>
<dbReference type="Gene3D" id="3.90.1570.10">
    <property type="entry name" value="tt1808, chain A"/>
    <property type="match status" value="1"/>
</dbReference>
<accession>A0ABR9UYQ8</accession>
<dbReference type="Pfam" id="PF05685">
    <property type="entry name" value="Uma2"/>
    <property type="match status" value="1"/>
</dbReference>
<dbReference type="RefSeq" id="WP_193934805.1">
    <property type="nucleotide sequence ID" value="NZ_CAWPMZ010000144.1"/>
</dbReference>
<reference evidence="2 3" key="1">
    <citation type="submission" date="2020-10" db="EMBL/GenBank/DDBJ databases">
        <authorList>
            <person name="Castelo-Branco R."/>
            <person name="Eusebio N."/>
            <person name="Adriana R."/>
            <person name="Vieira A."/>
            <person name="Brugerolle De Fraissinette N."/>
            <person name="Rezende De Castro R."/>
            <person name="Schneider M.P."/>
            <person name="Vasconcelos V."/>
            <person name="Leao P.N."/>
        </authorList>
    </citation>
    <scope>NUCLEOTIDE SEQUENCE [LARGE SCALE GENOMIC DNA]</scope>
    <source>
        <strain evidence="2 3">LEGE 06123</strain>
    </source>
</reference>